<keyword evidence="2" id="KW-0999">Mitochondrion inner membrane</keyword>
<dbReference type="InterPro" id="IPR000223">
    <property type="entry name" value="Pept_S26A_signal_pept_1"/>
</dbReference>
<dbReference type="PRINTS" id="PR00727">
    <property type="entry name" value="LEADERPTASE"/>
</dbReference>
<dbReference type="Proteomes" id="UP000054279">
    <property type="component" value="Unassembled WGS sequence"/>
</dbReference>
<dbReference type="GO" id="GO:0006627">
    <property type="term" value="P:protein processing involved in protein targeting to mitochondrion"/>
    <property type="evidence" value="ECO:0007669"/>
    <property type="project" value="TreeGrafter"/>
</dbReference>
<dbReference type="Pfam" id="PF10502">
    <property type="entry name" value="Peptidase_S26"/>
    <property type="match status" value="2"/>
</dbReference>
<evidence type="ECO:0000313" key="9">
    <source>
        <dbReference type="EMBL" id="KIJ28140.1"/>
    </source>
</evidence>
<evidence type="ECO:0000256" key="7">
    <source>
        <dbReference type="PIRSR" id="PIRSR600223-1"/>
    </source>
</evidence>
<keyword evidence="4" id="KW-0496">Mitochondrion</keyword>
<dbReference type="PANTHER" id="PTHR12383:SF16">
    <property type="entry name" value="MITOCHONDRIAL INNER MEMBRANE PROTEASE SUBUNIT 1"/>
    <property type="match status" value="1"/>
</dbReference>
<reference evidence="9 10" key="1">
    <citation type="submission" date="2014-06" db="EMBL/GenBank/DDBJ databases">
        <title>Evolutionary Origins and Diversification of the Mycorrhizal Mutualists.</title>
        <authorList>
            <consortium name="DOE Joint Genome Institute"/>
            <consortium name="Mycorrhizal Genomics Consortium"/>
            <person name="Kohler A."/>
            <person name="Kuo A."/>
            <person name="Nagy L.G."/>
            <person name="Floudas D."/>
            <person name="Copeland A."/>
            <person name="Barry K.W."/>
            <person name="Cichocki N."/>
            <person name="Veneault-Fourrey C."/>
            <person name="LaButti K."/>
            <person name="Lindquist E.A."/>
            <person name="Lipzen A."/>
            <person name="Lundell T."/>
            <person name="Morin E."/>
            <person name="Murat C."/>
            <person name="Riley R."/>
            <person name="Ohm R."/>
            <person name="Sun H."/>
            <person name="Tunlid A."/>
            <person name="Henrissat B."/>
            <person name="Grigoriev I.V."/>
            <person name="Hibbett D.S."/>
            <person name="Martin F."/>
        </authorList>
    </citation>
    <scope>NUCLEOTIDE SEQUENCE [LARGE SCALE GENOMIC DNA]</scope>
    <source>
        <strain evidence="9 10">SS14</strain>
    </source>
</reference>
<dbReference type="CDD" id="cd06530">
    <property type="entry name" value="S26_SPase_I"/>
    <property type="match status" value="1"/>
</dbReference>
<dbReference type="InterPro" id="IPR019533">
    <property type="entry name" value="Peptidase_S26"/>
</dbReference>
<comment type="similarity">
    <text evidence="6">Belongs to the peptidase S26 family. IMP1 subfamily.</text>
</comment>
<feature type="domain" description="Peptidase S26" evidence="8">
    <location>
        <begin position="79"/>
        <end position="117"/>
    </location>
</feature>
<accession>A0A0C9USE5</accession>
<protein>
    <recommendedName>
        <fullName evidence="8">Peptidase S26 domain-containing protein</fullName>
    </recommendedName>
</protein>
<feature type="active site" evidence="7">
    <location>
        <position position="49"/>
    </location>
</feature>
<evidence type="ECO:0000313" key="10">
    <source>
        <dbReference type="Proteomes" id="UP000054279"/>
    </source>
</evidence>
<proteinExistence type="inferred from homology"/>
<evidence type="ECO:0000256" key="3">
    <source>
        <dbReference type="ARBA" id="ARBA00022801"/>
    </source>
</evidence>
<evidence type="ECO:0000256" key="6">
    <source>
        <dbReference type="ARBA" id="ARBA00038445"/>
    </source>
</evidence>
<dbReference type="SUPFAM" id="SSF51306">
    <property type="entry name" value="LexA/Signal peptidase"/>
    <property type="match status" value="1"/>
</dbReference>
<dbReference type="GO" id="GO:0006465">
    <property type="term" value="P:signal peptide processing"/>
    <property type="evidence" value="ECO:0007669"/>
    <property type="project" value="InterPro"/>
</dbReference>
<comment type="subcellular location">
    <subcellularLocation>
        <location evidence="1">Mitochondrion inner membrane</location>
    </subcellularLocation>
</comment>
<evidence type="ECO:0000259" key="8">
    <source>
        <dbReference type="Pfam" id="PF10502"/>
    </source>
</evidence>
<dbReference type="GO" id="GO:0042720">
    <property type="term" value="C:mitochondrial inner membrane peptidase complex"/>
    <property type="evidence" value="ECO:0007669"/>
    <property type="project" value="TreeGrafter"/>
</dbReference>
<feature type="active site" evidence="7">
    <location>
        <position position="5"/>
    </location>
</feature>
<keyword evidence="5" id="KW-0472">Membrane</keyword>
<name>A0A0C9USE5_SPHS4</name>
<keyword evidence="10" id="KW-1185">Reference proteome</keyword>
<dbReference type="AlphaFoldDB" id="A0A0C9USE5"/>
<evidence type="ECO:0000256" key="2">
    <source>
        <dbReference type="ARBA" id="ARBA00022792"/>
    </source>
</evidence>
<dbReference type="EMBL" id="KN837314">
    <property type="protein sequence ID" value="KIJ28140.1"/>
    <property type="molecule type" value="Genomic_DNA"/>
</dbReference>
<evidence type="ECO:0000256" key="5">
    <source>
        <dbReference type="ARBA" id="ARBA00023136"/>
    </source>
</evidence>
<dbReference type="InterPro" id="IPR052064">
    <property type="entry name" value="Mito_IMP1_subunit"/>
</dbReference>
<gene>
    <name evidence="9" type="ORF">M422DRAFT_190163</name>
</gene>
<feature type="non-terminal residue" evidence="9">
    <location>
        <position position="1"/>
    </location>
</feature>
<keyword evidence="3" id="KW-0378">Hydrolase</keyword>
<dbReference type="PANTHER" id="PTHR12383">
    <property type="entry name" value="PROTEASE FAMILY S26 MITOCHONDRIAL INNER MEMBRANE PROTEASE-RELATED"/>
    <property type="match status" value="1"/>
</dbReference>
<organism evidence="9 10">
    <name type="scientific">Sphaerobolus stellatus (strain SS14)</name>
    <dbReference type="NCBI Taxonomy" id="990650"/>
    <lineage>
        <taxon>Eukaryota</taxon>
        <taxon>Fungi</taxon>
        <taxon>Dikarya</taxon>
        <taxon>Basidiomycota</taxon>
        <taxon>Agaricomycotina</taxon>
        <taxon>Agaricomycetes</taxon>
        <taxon>Phallomycetidae</taxon>
        <taxon>Geastrales</taxon>
        <taxon>Sphaerobolaceae</taxon>
        <taxon>Sphaerobolus</taxon>
    </lineage>
</organism>
<dbReference type="GO" id="GO:0004252">
    <property type="term" value="F:serine-type endopeptidase activity"/>
    <property type="evidence" value="ECO:0007669"/>
    <property type="project" value="InterPro"/>
</dbReference>
<feature type="domain" description="Peptidase S26" evidence="8">
    <location>
        <begin position="4"/>
        <end position="65"/>
    </location>
</feature>
<evidence type="ECO:0000256" key="4">
    <source>
        <dbReference type="ARBA" id="ARBA00023128"/>
    </source>
</evidence>
<sequence length="127" mass="13695">LSGPSMIPTFSDAPTLIFEDTLSVHLSRIARGDIIIYRSIYDPTKDVCKRVIGLAGDVICVQPDKAMYGGEDGVNVDHVVVPKAHIWVTGDNMSNSRDSSEFGPIPIGMVRGKVFARVRVGCSACSE</sequence>
<evidence type="ECO:0000256" key="1">
    <source>
        <dbReference type="ARBA" id="ARBA00004273"/>
    </source>
</evidence>
<dbReference type="InterPro" id="IPR036286">
    <property type="entry name" value="LexA/Signal_pep-like_sf"/>
</dbReference>
<dbReference type="Gene3D" id="2.10.109.10">
    <property type="entry name" value="Umud Fragment, subunit A"/>
    <property type="match status" value="1"/>
</dbReference>
<dbReference type="HOGENOM" id="CLU_028723_4_4_1"/>
<dbReference type="OrthoDB" id="308440at2759"/>